<evidence type="ECO:0000313" key="2">
    <source>
        <dbReference type="Proteomes" id="UP000552757"/>
    </source>
</evidence>
<name>A0A7W6DE70_9SPHN</name>
<reference evidence="1 2" key="1">
    <citation type="submission" date="2020-08" db="EMBL/GenBank/DDBJ databases">
        <title>Genomic Encyclopedia of Type Strains, Phase IV (KMG-IV): sequencing the most valuable type-strain genomes for metagenomic binning, comparative biology and taxonomic classification.</title>
        <authorList>
            <person name="Goeker M."/>
        </authorList>
    </citation>
    <scope>NUCLEOTIDE SEQUENCE [LARGE SCALE GENOMIC DNA]</scope>
    <source>
        <strain evidence="1 2">DSM 29348</strain>
    </source>
</reference>
<accession>A0A7W6DE70</accession>
<dbReference type="AlphaFoldDB" id="A0A7W6DE70"/>
<organism evidence="1 2">
    <name type="scientific">Sphingobium fontiphilum</name>
    <dbReference type="NCBI Taxonomy" id="944425"/>
    <lineage>
        <taxon>Bacteria</taxon>
        <taxon>Pseudomonadati</taxon>
        <taxon>Pseudomonadota</taxon>
        <taxon>Alphaproteobacteria</taxon>
        <taxon>Sphingomonadales</taxon>
        <taxon>Sphingomonadaceae</taxon>
        <taxon>Sphingobium</taxon>
    </lineage>
</organism>
<evidence type="ECO:0000313" key="1">
    <source>
        <dbReference type="EMBL" id="MBB3980949.1"/>
    </source>
</evidence>
<proteinExistence type="predicted"/>
<dbReference type="Proteomes" id="UP000552757">
    <property type="component" value="Unassembled WGS sequence"/>
</dbReference>
<gene>
    <name evidence="1" type="ORF">GGR44_000580</name>
</gene>
<keyword evidence="2" id="KW-1185">Reference proteome</keyword>
<dbReference type="EMBL" id="JACIEB010000001">
    <property type="protein sequence ID" value="MBB3980949.1"/>
    <property type="molecule type" value="Genomic_DNA"/>
</dbReference>
<dbReference type="RefSeq" id="WP_183953920.1">
    <property type="nucleotide sequence ID" value="NZ_JACIEB010000001.1"/>
</dbReference>
<comment type="caution">
    <text evidence="1">The sequence shown here is derived from an EMBL/GenBank/DDBJ whole genome shotgun (WGS) entry which is preliminary data.</text>
</comment>
<protein>
    <submittedName>
        <fullName evidence="1">Uncharacterized protein</fullName>
    </submittedName>
</protein>
<sequence length="112" mass="12505">MARADRLERLDARRIELEADYRAALIAALEVTAGGKWGLFGHKRDRHQEKAIAPTLESLSDMAEEIDAMRETLSLEPFALHRNFMADRGPVPANAPGEPKQARAWLDRLATA</sequence>